<proteinExistence type="predicted"/>
<feature type="domain" description="CBS" evidence="3">
    <location>
        <begin position="218"/>
        <end position="272"/>
    </location>
</feature>
<sequence>MQIKNLMSEDLITVDKDQKLSDGLKLLAKNDVSRLPVINTNKDHQRELVGIISERDVADKLGSSKYENMPASRLHISSVMVKDVISVVETMDLADVANLMLENGIGSVPIVSDDDMMVGIVSKADFVTLAVGRAFDKITVKEVMSDDIKAVSSQERLVHARRIMIDSHVGRLPVIDGDELVGMMTSKDVMKAFINFRKNVPEKYQKTQIKEILVEEVMSDNPLSISKDASISEVANTMMDTGYNGLPVVEDNNVIGIITQTDILRLIAKLES</sequence>
<evidence type="ECO:0000256" key="1">
    <source>
        <dbReference type="ARBA" id="ARBA00023122"/>
    </source>
</evidence>
<feature type="domain" description="CBS" evidence="3">
    <location>
        <begin position="7"/>
        <end position="67"/>
    </location>
</feature>
<dbReference type="RefSeq" id="WP_004032880.1">
    <property type="nucleotide sequence ID" value="NZ_AP025586.1"/>
</dbReference>
<evidence type="ECO:0000256" key="2">
    <source>
        <dbReference type="PROSITE-ProRule" id="PRU00703"/>
    </source>
</evidence>
<evidence type="ECO:0000313" key="5">
    <source>
        <dbReference type="Proteomes" id="UP000232133"/>
    </source>
</evidence>
<keyword evidence="1 2" id="KW-0129">CBS domain</keyword>
<dbReference type="Pfam" id="PF00571">
    <property type="entry name" value="CBS"/>
    <property type="match status" value="4"/>
</dbReference>
<dbReference type="PANTHER" id="PTHR43080">
    <property type="entry name" value="CBS DOMAIN-CONTAINING PROTEIN CBSX3, MITOCHONDRIAL"/>
    <property type="match status" value="1"/>
</dbReference>
<dbReference type="InterPro" id="IPR000644">
    <property type="entry name" value="CBS_dom"/>
</dbReference>
<dbReference type="EMBL" id="CP017803">
    <property type="protein sequence ID" value="ATZ60261.1"/>
    <property type="molecule type" value="Genomic_DNA"/>
</dbReference>
<dbReference type="InterPro" id="IPR051257">
    <property type="entry name" value="Diverse_CBS-Domain"/>
</dbReference>
<dbReference type="Proteomes" id="UP000232133">
    <property type="component" value="Chromosome"/>
</dbReference>
<evidence type="ECO:0000259" key="3">
    <source>
        <dbReference type="PROSITE" id="PS51371"/>
    </source>
</evidence>
<dbReference type="SMART" id="SM00116">
    <property type="entry name" value="CBS"/>
    <property type="match status" value="4"/>
</dbReference>
<evidence type="ECO:0000313" key="4">
    <source>
        <dbReference type="EMBL" id="ATZ60261.1"/>
    </source>
</evidence>
<dbReference type="PROSITE" id="PS51371">
    <property type="entry name" value="CBS"/>
    <property type="match status" value="4"/>
</dbReference>
<dbReference type="PANTHER" id="PTHR43080:SF2">
    <property type="entry name" value="CBS DOMAIN-CONTAINING PROTEIN"/>
    <property type="match status" value="1"/>
</dbReference>
<reference evidence="4 5" key="1">
    <citation type="submission" date="2016-10" db="EMBL/GenBank/DDBJ databases">
        <authorList>
            <person name="Varghese N."/>
        </authorList>
    </citation>
    <scope>NUCLEOTIDE SEQUENCE [LARGE SCALE GENOMIC DNA]</scope>
    <source>
        <strain evidence="4 5">KB11</strain>
    </source>
</reference>
<feature type="domain" description="CBS" evidence="3">
    <location>
        <begin position="80"/>
        <end position="137"/>
    </location>
</feature>
<dbReference type="GeneID" id="71695875"/>
<feature type="domain" description="CBS" evidence="3">
    <location>
        <begin position="144"/>
        <end position="202"/>
    </location>
</feature>
<protein>
    <submittedName>
        <fullName evidence="4">Inosine-5-monophosphate dehydrogenase</fullName>
    </submittedName>
</protein>
<name>A0A2H4U816_METSM</name>
<accession>A0A2H4U816</accession>
<organism evidence="4 5">
    <name type="scientific">Methanobrevibacter smithii</name>
    <dbReference type="NCBI Taxonomy" id="2173"/>
    <lineage>
        <taxon>Archaea</taxon>
        <taxon>Methanobacteriati</taxon>
        <taxon>Methanobacteriota</taxon>
        <taxon>Methanomada group</taxon>
        <taxon>Methanobacteria</taxon>
        <taxon>Methanobacteriales</taxon>
        <taxon>Methanobacteriaceae</taxon>
        <taxon>Methanobrevibacter</taxon>
    </lineage>
</organism>
<dbReference type="AlphaFoldDB" id="A0A2H4U816"/>
<dbReference type="SUPFAM" id="SSF54631">
    <property type="entry name" value="CBS-domain pair"/>
    <property type="match status" value="2"/>
</dbReference>
<dbReference type="Gene3D" id="3.10.580.10">
    <property type="entry name" value="CBS-domain"/>
    <property type="match status" value="2"/>
</dbReference>
<gene>
    <name evidence="4" type="ORF">BK798_07415</name>
</gene>
<dbReference type="InterPro" id="IPR046342">
    <property type="entry name" value="CBS_dom_sf"/>
</dbReference>